<sequence>MKPLPCSVQGDEVLHIVVDSTGLKVYGEGEWMVRKHGASKRRVWCKLHLADDVATGMIEAVELTNNSITDAQAVKPLLDQITASITTFGGDDAYHQLQVYDALQERAITPIIPPRRNAIVWIDEADIDLEYPRNEDLKAIDELGLWGWNQHSRYHQRSLAETLMFRWKSTFGERLQSLS</sequence>
<dbReference type="GO" id="GO:0006313">
    <property type="term" value="P:DNA transposition"/>
    <property type="evidence" value="ECO:0007669"/>
    <property type="project" value="InterPro"/>
</dbReference>
<accession>A0A344TT19</accession>
<dbReference type="AlphaFoldDB" id="A0A344TT19"/>
<dbReference type="OrthoDB" id="1102235at2"/>
<evidence type="ECO:0000313" key="3">
    <source>
        <dbReference type="Proteomes" id="UP000251993"/>
    </source>
</evidence>
<dbReference type="InterPro" id="IPR002559">
    <property type="entry name" value="Transposase_11"/>
</dbReference>
<gene>
    <name evidence="2" type="ORF">DR864_28365</name>
</gene>
<keyword evidence="3" id="KW-1185">Reference proteome</keyword>
<dbReference type="PANTHER" id="PTHR34631:SF3">
    <property type="entry name" value="ISSOD12 TRANSPOSASE TNPA_ISSOD12"/>
    <property type="match status" value="1"/>
</dbReference>
<dbReference type="EMBL" id="CP030851">
    <property type="protein sequence ID" value="AXE21790.1"/>
    <property type="molecule type" value="Genomic_DNA"/>
</dbReference>
<dbReference type="NCBIfam" id="NF033579">
    <property type="entry name" value="transpos_IS5_2"/>
    <property type="match status" value="1"/>
</dbReference>
<dbReference type="GO" id="GO:0003677">
    <property type="term" value="F:DNA binding"/>
    <property type="evidence" value="ECO:0007669"/>
    <property type="project" value="InterPro"/>
</dbReference>
<reference evidence="2 3" key="1">
    <citation type="submission" date="2018-07" db="EMBL/GenBank/DDBJ databases">
        <title>Genome sequencing of Runella.</title>
        <authorList>
            <person name="Baek M.-G."/>
            <person name="Yi H."/>
        </authorList>
    </citation>
    <scope>NUCLEOTIDE SEQUENCE [LARGE SCALE GENOMIC DNA]</scope>
    <source>
        <strain evidence="2 3">HYN0085</strain>
        <plasmid evidence="2 3">unnamed1</plasmid>
    </source>
</reference>
<dbReference type="InterPro" id="IPR053520">
    <property type="entry name" value="Transposase_Tn903"/>
</dbReference>
<keyword evidence="2" id="KW-0614">Plasmid</keyword>
<dbReference type="PANTHER" id="PTHR34631">
    <property type="match status" value="1"/>
</dbReference>
<dbReference type="Pfam" id="PF01609">
    <property type="entry name" value="DDE_Tnp_1"/>
    <property type="match status" value="1"/>
</dbReference>
<dbReference type="Proteomes" id="UP000251993">
    <property type="component" value="Plasmid unnamed1"/>
</dbReference>
<protein>
    <submittedName>
        <fullName evidence="2">IS5 family transposase</fullName>
    </submittedName>
</protein>
<organism evidence="2 3">
    <name type="scientific">Runella rosea</name>
    <dbReference type="NCBI Taxonomy" id="2259595"/>
    <lineage>
        <taxon>Bacteria</taxon>
        <taxon>Pseudomonadati</taxon>
        <taxon>Bacteroidota</taxon>
        <taxon>Cytophagia</taxon>
        <taxon>Cytophagales</taxon>
        <taxon>Spirosomataceae</taxon>
        <taxon>Runella</taxon>
    </lineage>
</organism>
<dbReference type="KEGG" id="run:DR864_28365"/>
<proteinExistence type="predicted"/>
<geneLocation type="plasmid" evidence="2 3">
    <name>unnamed1</name>
</geneLocation>
<evidence type="ECO:0000313" key="2">
    <source>
        <dbReference type="EMBL" id="AXE21790.1"/>
    </source>
</evidence>
<evidence type="ECO:0000259" key="1">
    <source>
        <dbReference type="Pfam" id="PF01609"/>
    </source>
</evidence>
<dbReference type="GO" id="GO:0004803">
    <property type="term" value="F:transposase activity"/>
    <property type="evidence" value="ECO:0007669"/>
    <property type="project" value="InterPro"/>
</dbReference>
<dbReference type="InterPro" id="IPR053172">
    <property type="entry name" value="Tn903_transposase"/>
</dbReference>
<name>A0A344TT19_9BACT</name>
<feature type="domain" description="Transposase IS4-like" evidence="1">
    <location>
        <begin position="15"/>
        <end position="174"/>
    </location>
</feature>